<evidence type="ECO:0000313" key="1">
    <source>
        <dbReference type="EMBL" id="MEQ2171812.1"/>
    </source>
</evidence>
<accession>A0ABV0NK95</accession>
<proteinExistence type="predicted"/>
<evidence type="ECO:0000313" key="2">
    <source>
        <dbReference type="Proteomes" id="UP001476798"/>
    </source>
</evidence>
<organism evidence="1 2">
    <name type="scientific">Goodea atripinnis</name>
    <dbReference type="NCBI Taxonomy" id="208336"/>
    <lineage>
        <taxon>Eukaryota</taxon>
        <taxon>Metazoa</taxon>
        <taxon>Chordata</taxon>
        <taxon>Craniata</taxon>
        <taxon>Vertebrata</taxon>
        <taxon>Euteleostomi</taxon>
        <taxon>Actinopterygii</taxon>
        <taxon>Neopterygii</taxon>
        <taxon>Teleostei</taxon>
        <taxon>Neoteleostei</taxon>
        <taxon>Acanthomorphata</taxon>
        <taxon>Ovalentaria</taxon>
        <taxon>Atherinomorphae</taxon>
        <taxon>Cyprinodontiformes</taxon>
        <taxon>Goodeidae</taxon>
        <taxon>Goodea</taxon>
    </lineage>
</organism>
<sequence length="185" mass="21096">LVGWWKSSGVETVNSLLWGLILWSSYWRPCPLPFPCPQIWSQKESTSCLCCFLVCWVGREMDWGFLPVWGCCFILSSRLFAFTRLLNFSCPWLRDASEGLDPSLVPSADDWIWASFLRFSPPSSFCLFKDLSIKLSLFVSCLLSFSLSSWLPLVKEVGDGDSWARCPPLTLSPLWWRGDGCLSCR</sequence>
<gene>
    <name evidence="1" type="ORF">GOODEAATRI_014460</name>
</gene>
<protein>
    <submittedName>
        <fullName evidence="1">Uncharacterized protein</fullName>
    </submittedName>
</protein>
<keyword evidence="2" id="KW-1185">Reference proteome</keyword>
<dbReference type="Proteomes" id="UP001476798">
    <property type="component" value="Unassembled WGS sequence"/>
</dbReference>
<feature type="non-terminal residue" evidence="1">
    <location>
        <position position="1"/>
    </location>
</feature>
<reference evidence="1 2" key="1">
    <citation type="submission" date="2021-06" db="EMBL/GenBank/DDBJ databases">
        <authorList>
            <person name="Palmer J.M."/>
        </authorList>
    </citation>
    <scope>NUCLEOTIDE SEQUENCE [LARGE SCALE GENOMIC DNA]</scope>
    <source>
        <strain evidence="1 2">GA_2019</strain>
        <tissue evidence="1">Muscle</tissue>
    </source>
</reference>
<dbReference type="EMBL" id="JAHRIO010041002">
    <property type="protein sequence ID" value="MEQ2171812.1"/>
    <property type="molecule type" value="Genomic_DNA"/>
</dbReference>
<name>A0ABV0NK95_9TELE</name>
<comment type="caution">
    <text evidence="1">The sequence shown here is derived from an EMBL/GenBank/DDBJ whole genome shotgun (WGS) entry which is preliminary data.</text>
</comment>